<evidence type="ECO:0000256" key="1">
    <source>
        <dbReference type="ARBA" id="ARBA00004123"/>
    </source>
</evidence>
<evidence type="ECO:0000313" key="9">
    <source>
        <dbReference type="EMBL" id="KAJ3033711.1"/>
    </source>
</evidence>
<name>A0AAD5S169_9FUNG</name>
<comment type="function">
    <text evidence="7">Required for pre-mRNA splicing.</text>
</comment>
<keyword evidence="4 7" id="KW-0747">Spliceosome</keyword>
<sequence length="271" mass="30940">MADKQQNRIETVGNPDTMNLHNILYVNIIASPYFKALYEKKTYHEVVDEIYNNEPFFKGNHASTAFCLLYKLWTLKLTIKQIEGLIDHTDSPYIRALGFLYLRYVCKPADLWDWFGDYLDDEEEMDIERGVKPRKMTIGQFCRHLLTDPKWLGTILPRIPVPIARDLDKKLKETPPIKPSSFNASNAAPGPGGAEYTPLARPPYNGGRDGGRDERRDDRGYGGGGRGGYDDGGRGGYDRRGNDRRGGYNKDFDRRDGGRDYARGRSYDRDV</sequence>
<feature type="compositionally biased region" description="Basic and acidic residues" evidence="8">
    <location>
        <begin position="228"/>
        <end position="271"/>
    </location>
</feature>
<keyword evidence="5 7" id="KW-0508">mRNA splicing</keyword>
<evidence type="ECO:0000313" key="10">
    <source>
        <dbReference type="Proteomes" id="UP001212841"/>
    </source>
</evidence>
<organism evidence="9 10">
    <name type="scientific">Rhizophlyctis rosea</name>
    <dbReference type="NCBI Taxonomy" id="64517"/>
    <lineage>
        <taxon>Eukaryota</taxon>
        <taxon>Fungi</taxon>
        <taxon>Fungi incertae sedis</taxon>
        <taxon>Chytridiomycota</taxon>
        <taxon>Chytridiomycota incertae sedis</taxon>
        <taxon>Chytridiomycetes</taxon>
        <taxon>Rhizophlyctidales</taxon>
        <taxon>Rhizophlyctidaceae</taxon>
        <taxon>Rhizophlyctis</taxon>
    </lineage>
</organism>
<evidence type="ECO:0000256" key="4">
    <source>
        <dbReference type="ARBA" id="ARBA00022728"/>
    </source>
</evidence>
<reference evidence="9" key="1">
    <citation type="submission" date="2020-05" db="EMBL/GenBank/DDBJ databases">
        <title>Phylogenomic resolution of chytrid fungi.</title>
        <authorList>
            <person name="Stajich J.E."/>
            <person name="Amses K."/>
            <person name="Simmons R."/>
            <person name="Seto K."/>
            <person name="Myers J."/>
            <person name="Bonds A."/>
            <person name="Quandt C.A."/>
            <person name="Barry K."/>
            <person name="Liu P."/>
            <person name="Grigoriev I."/>
            <person name="Longcore J.E."/>
            <person name="James T.Y."/>
        </authorList>
    </citation>
    <scope>NUCLEOTIDE SEQUENCE</scope>
    <source>
        <strain evidence="9">JEL0318</strain>
    </source>
</reference>
<comment type="subcellular location">
    <subcellularLocation>
        <location evidence="1 7">Nucleus</location>
    </subcellularLocation>
</comment>
<proteinExistence type="inferred from homology"/>
<feature type="non-terminal residue" evidence="9">
    <location>
        <position position="1"/>
    </location>
</feature>
<accession>A0AAD5S169</accession>
<keyword evidence="10" id="KW-1185">Reference proteome</keyword>
<dbReference type="GO" id="GO:0005681">
    <property type="term" value="C:spliceosomal complex"/>
    <property type="evidence" value="ECO:0007669"/>
    <property type="project" value="UniProtKB-KW"/>
</dbReference>
<evidence type="ECO:0000256" key="8">
    <source>
        <dbReference type="SAM" id="MobiDB-lite"/>
    </source>
</evidence>
<dbReference type="PANTHER" id="PTHR23142">
    <property type="entry name" value="PRE-MRNA-SPLICING FACTOR 38A-RELATED"/>
    <property type="match status" value="1"/>
</dbReference>
<comment type="caution">
    <text evidence="9">The sequence shown here is derived from an EMBL/GenBank/DDBJ whole genome shotgun (WGS) entry which is preliminary data.</text>
</comment>
<dbReference type="InterPro" id="IPR005037">
    <property type="entry name" value="PRP38"/>
</dbReference>
<keyword evidence="3 7" id="KW-0507">mRNA processing</keyword>
<dbReference type="Proteomes" id="UP001212841">
    <property type="component" value="Unassembled WGS sequence"/>
</dbReference>
<comment type="similarity">
    <text evidence="2 7">Belongs to the PRP38 family.</text>
</comment>
<feature type="region of interest" description="Disordered" evidence="8">
    <location>
        <begin position="172"/>
        <end position="271"/>
    </location>
</feature>
<dbReference type="GO" id="GO:0000398">
    <property type="term" value="P:mRNA splicing, via spliceosome"/>
    <property type="evidence" value="ECO:0007669"/>
    <property type="project" value="UniProtKB-UniRule"/>
</dbReference>
<evidence type="ECO:0000256" key="5">
    <source>
        <dbReference type="ARBA" id="ARBA00023187"/>
    </source>
</evidence>
<evidence type="ECO:0000256" key="6">
    <source>
        <dbReference type="ARBA" id="ARBA00023242"/>
    </source>
</evidence>
<protein>
    <recommendedName>
        <fullName evidence="7">Pre-mRNA-splicing factor 38</fullName>
    </recommendedName>
</protein>
<evidence type="ECO:0000256" key="3">
    <source>
        <dbReference type="ARBA" id="ARBA00022664"/>
    </source>
</evidence>
<feature type="compositionally biased region" description="Basic and acidic residues" evidence="8">
    <location>
        <begin position="209"/>
        <end position="220"/>
    </location>
</feature>
<dbReference type="Pfam" id="PF03371">
    <property type="entry name" value="PRP38"/>
    <property type="match status" value="1"/>
</dbReference>
<evidence type="ECO:0000256" key="2">
    <source>
        <dbReference type="ARBA" id="ARBA00006164"/>
    </source>
</evidence>
<gene>
    <name evidence="9" type="primary">PRPF38B</name>
    <name evidence="9" type="ORF">HK097_004751</name>
</gene>
<dbReference type="EMBL" id="JADGJD010002251">
    <property type="protein sequence ID" value="KAJ3033711.1"/>
    <property type="molecule type" value="Genomic_DNA"/>
</dbReference>
<evidence type="ECO:0000256" key="7">
    <source>
        <dbReference type="RuleBase" id="RU367025"/>
    </source>
</evidence>
<keyword evidence="6 7" id="KW-0539">Nucleus</keyword>
<dbReference type="AlphaFoldDB" id="A0AAD5S169"/>